<dbReference type="PANTHER" id="PTHR42714:SF2">
    <property type="entry name" value="TRNA MODIFICATION GTPASE GTPBP3, MITOCHONDRIAL"/>
    <property type="match status" value="1"/>
</dbReference>
<dbReference type="Pfam" id="PF01926">
    <property type="entry name" value="MMR_HSR1"/>
    <property type="match status" value="1"/>
</dbReference>
<dbReference type="InterPro" id="IPR005225">
    <property type="entry name" value="Small_GTP-bd"/>
</dbReference>
<reference evidence="2 3" key="1">
    <citation type="journal article" date="2010" name="Stand. Genomic Sci.">
        <title>Complete genome sequence of Methanothermus fervidus type strain (V24S).</title>
        <authorList>
            <person name="Anderson I."/>
            <person name="Djao O.D."/>
            <person name="Misra M."/>
            <person name="Chertkov O."/>
            <person name="Nolan M."/>
            <person name="Lucas S."/>
            <person name="Lapidus A."/>
            <person name="Del Rio T.G."/>
            <person name="Tice H."/>
            <person name="Cheng J.F."/>
            <person name="Tapia R."/>
            <person name="Han C."/>
            <person name="Goodwin L."/>
            <person name="Pitluck S."/>
            <person name="Liolios K."/>
            <person name="Ivanova N."/>
            <person name="Mavromatis K."/>
            <person name="Mikhailova N."/>
            <person name="Pati A."/>
            <person name="Brambilla E."/>
            <person name="Chen A."/>
            <person name="Palaniappan K."/>
            <person name="Land M."/>
            <person name="Hauser L."/>
            <person name="Chang Y.J."/>
            <person name="Jeffries C.D."/>
            <person name="Sikorski J."/>
            <person name="Spring S."/>
            <person name="Rohde M."/>
            <person name="Eichinger K."/>
            <person name="Huber H."/>
            <person name="Wirth R."/>
            <person name="Goker M."/>
            <person name="Detter J.C."/>
            <person name="Woyke T."/>
            <person name="Bristow J."/>
            <person name="Eisen J.A."/>
            <person name="Markowitz V."/>
            <person name="Hugenholtz P."/>
            <person name="Klenk H.P."/>
            <person name="Kyrpides N.C."/>
        </authorList>
    </citation>
    <scope>NUCLEOTIDE SEQUENCE [LARGE SCALE GENOMIC DNA]</scope>
    <source>
        <strain evidence="3">ATCC 43054 / DSM 2088 / JCM 10308 / V24 S</strain>
    </source>
</reference>
<protein>
    <submittedName>
        <fullName evidence="2">GTP-binding protein</fullName>
    </submittedName>
</protein>
<dbReference type="InterPro" id="IPR006073">
    <property type="entry name" value="GTP-bd"/>
</dbReference>
<sequence length="194" mass="21907">MRRNKKLKLGIYGHPNAGKTTLANAICEDWVGKSLGKVSEIPHETRKVNFQREVVIEKDGAKLIFDIVDTPGITTKVDYRKFLEFGLPPDEAKKRAKEATKGVIEAIKWLNDVDGVLLVMDSTRDPLTQANVTIIGNLEARDIPFFIVANKIDLPEAKPQKIESIFPQHIVVPISALKKENLDKLYETMLRTFR</sequence>
<dbReference type="PRINTS" id="PR00449">
    <property type="entry name" value="RASTRNSFRMNG"/>
</dbReference>
<dbReference type="KEGG" id="mfv:Mfer_0713"/>
<dbReference type="STRING" id="523846.Mfer_0713"/>
<gene>
    <name evidence="2" type="ordered locus">Mfer_0713</name>
</gene>
<dbReference type="GO" id="GO:0030488">
    <property type="term" value="P:tRNA methylation"/>
    <property type="evidence" value="ECO:0007669"/>
    <property type="project" value="TreeGrafter"/>
</dbReference>
<dbReference type="InterPro" id="IPR027417">
    <property type="entry name" value="P-loop_NTPase"/>
</dbReference>
<organism evidence="2 3">
    <name type="scientific">Methanothermus fervidus (strain ATCC 43054 / DSM 2088 / JCM 10308 / V24 S)</name>
    <dbReference type="NCBI Taxonomy" id="523846"/>
    <lineage>
        <taxon>Archaea</taxon>
        <taxon>Methanobacteriati</taxon>
        <taxon>Methanobacteriota</taxon>
        <taxon>Methanomada group</taxon>
        <taxon>Methanobacteria</taxon>
        <taxon>Methanobacteriales</taxon>
        <taxon>Methanothermaceae</taxon>
        <taxon>Methanothermus</taxon>
    </lineage>
</organism>
<feature type="domain" description="G" evidence="1">
    <location>
        <begin position="9"/>
        <end position="151"/>
    </location>
</feature>
<proteinExistence type="predicted"/>
<dbReference type="GO" id="GO:0005737">
    <property type="term" value="C:cytoplasm"/>
    <property type="evidence" value="ECO:0007669"/>
    <property type="project" value="TreeGrafter"/>
</dbReference>
<dbReference type="EMBL" id="CP002278">
    <property type="protein sequence ID" value="ADP77512.1"/>
    <property type="molecule type" value="Genomic_DNA"/>
</dbReference>
<dbReference type="SUPFAM" id="SSF52540">
    <property type="entry name" value="P-loop containing nucleoside triphosphate hydrolases"/>
    <property type="match status" value="1"/>
</dbReference>
<dbReference type="Gene3D" id="3.40.50.300">
    <property type="entry name" value="P-loop containing nucleotide triphosphate hydrolases"/>
    <property type="match status" value="1"/>
</dbReference>
<accession>E3GYY0</accession>
<name>E3GYY0_METFV</name>
<evidence type="ECO:0000259" key="1">
    <source>
        <dbReference type="Pfam" id="PF01926"/>
    </source>
</evidence>
<evidence type="ECO:0000313" key="3">
    <source>
        <dbReference type="Proteomes" id="UP000002315"/>
    </source>
</evidence>
<dbReference type="Proteomes" id="UP000002315">
    <property type="component" value="Chromosome"/>
</dbReference>
<dbReference type="AlphaFoldDB" id="E3GYY0"/>
<dbReference type="GO" id="GO:0002098">
    <property type="term" value="P:tRNA wobble uridine modification"/>
    <property type="evidence" value="ECO:0007669"/>
    <property type="project" value="TreeGrafter"/>
</dbReference>
<dbReference type="CDD" id="cd00880">
    <property type="entry name" value="Era_like"/>
    <property type="match status" value="1"/>
</dbReference>
<keyword evidence="3" id="KW-1185">Reference proteome</keyword>
<evidence type="ECO:0000313" key="2">
    <source>
        <dbReference type="EMBL" id="ADP77512.1"/>
    </source>
</evidence>
<dbReference type="PANTHER" id="PTHR42714">
    <property type="entry name" value="TRNA MODIFICATION GTPASE GTPBP3"/>
    <property type="match status" value="1"/>
</dbReference>
<dbReference type="NCBIfam" id="TIGR00231">
    <property type="entry name" value="small_GTP"/>
    <property type="match status" value="1"/>
</dbReference>
<dbReference type="GO" id="GO:0005525">
    <property type="term" value="F:GTP binding"/>
    <property type="evidence" value="ECO:0007669"/>
    <property type="project" value="InterPro"/>
</dbReference>
<dbReference type="HOGENOM" id="CLU_1399745_0_0_2"/>